<dbReference type="EMBL" id="SMRT01000018">
    <property type="protein sequence ID" value="TDF93009.1"/>
    <property type="molecule type" value="Genomic_DNA"/>
</dbReference>
<dbReference type="PANTHER" id="PTHR10889:SF1">
    <property type="entry name" value="DEOXYRIBOSE-PHOSPHATE ALDOLASE"/>
    <property type="match status" value="1"/>
</dbReference>
<dbReference type="PANTHER" id="PTHR10889">
    <property type="entry name" value="DEOXYRIBOSE-PHOSPHATE ALDOLASE"/>
    <property type="match status" value="1"/>
</dbReference>
<dbReference type="FunFam" id="3.20.20.70:FF:000044">
    <property type="entry name" value="Deoxyribose-phosphate aldolase"/>
    <property type="match status" value="1"/>
</dbReference>
<evidence type="ECO:0000256" key="5">
    <source>
        <dbReference type="ARBA" id="ARBA00048791"/>
    </source>
</evidence>
<evidence type="ECO:0000313" key="9">
    <source>
        <dbReference type="Proteomes" id="UP000295636"/>
    </source>
</evidence>
<dbReference type="SUPFAM" id="SSF51569">
    <property type="entry name" value="Aldolase"/>
    <property type="match status" value="1"/>
</dbReference>
<dbReference type="Gene3D" id="3.20.20.70">
    <property type="entry name" value="Aldolase class I"/>
    <property type="match status" value="1"/>
</dbReference>
<evidence type="ECO:0000256" key="2">
    <source>
        <dbReference type="ARBA" id="ARBA00022490"/>
    </source>
</evidence>
<dbReference type="Pfam" id="PF01791">
    <property type="entry name" value="DeoC"/>
    <property type="match status" value="1"/>
</dbReference>
<comment type="catalytic activity">
    <reaction evidence="5 7">
        <text>2-deoxy-D-ribose 5-phosphate = D-glyceraldehyde 3-phosphate + acetaldehyde</text>
        <dbReference type="Rhea" id="RHEA:12821"/>
        <dbReference type="ChEBI" id="CHEBI:15343"/>
        <dbReference type="ChEBI" id="CHEBI:59776"/>
        <dbReference type="ChEBI" id="CHEBI:62877"/>
        <dbReference type="EC" id="4.1.2.4"/>
    </reaction>
</comment>
<dbReference type="Proteomes" id="UP000295636">
    <property type="component" value="Unassembled WGS sequence"/>
</dbReference>
<feature type="active site" description="Schiff-base intermediate with acetaldehyde" evidence="7">
    <location>
        <position position="152"/>
    </location>
</feature>
<accession>A0A4R5KCH1</accession>
<dbReference type="InterPro" id="IPR013785">
    <property type="entry name" value="Aldolase_TIM"/>
</dbReference>
<dbReference type="InterPro" id="IPR028581">
    <property type="entry name" value="DeoC_typeI"/>
</dbReference>
<evidence type="ECO:0000256" key="7">
    <source>
        <dbReference type="HAMAP-Rule" id="MF_00114"/>
    </source>
</evidence>
<dbReference type="RefSeq" id="WP_133234608.1">
    <property type="nucleotide sequence ID" value="NZ_SMRT01000018.1"/>
</dbReference>
<dbReference type="InterPro" id="IPR011343">
    <property type="entry name" value="DeoC"/>
</dbReference>
<evidence type="ECO:0000256" key="1">
    <source>
        <dbReference type="ARBA" id="ARBA00010936"/>
    </source>
</evidence>
<dbReference type="EC" id="4.1.2.4" evidence="7"/>
<protein>
    <recommendedName>
        <fullName evidence="7">Deoxyribose-phosphate aldolase</fullName>
        <shortName evidence="7">DERA</shortName>
        <ecNumber evidence="7">4.1.2.4</ecNumber>
    </recommendedName>
    <alternativeName>
        <fullName evidence="7">2-deoxy-D-ribose 5-phosphate aldolase</fullName>
    </alternativeName>
    <alternativeName>
        <fullName evidence="7">Phosphodeoxyriboaldolase</fullName>
        <shortName evidence="7">Deoxyriboaldolase</shortName>
    </alternativeName>
</protein>
<organism evidence="8 9">
    <name type="scientific">Paenibacillus piri</name>
    <dbReference type="NCBI Taxonomy" id="2547395"/>
    <lineage>
        <taxon>Bacteria</taxon>
        <taxon>Bacillati</taxon>
        <taxon>Bacillota</taxon>
        <taxon>Bacilli</taxon>
        <taxon>Bacillales</taxon>
        <taxon>Paenibacillaceae</taxon>
        <taxon>Paenibacillus</taxon>
    </lineage>
</organism>
<comment type="similarity">
    <text evidence="1 7">Belongs to the DeoC/FbaB aldolase family. DeoC type 1 subfamily.</text>
</comment>
<reference evidence="8 9" key="1">
    <citation type="submission" date="2019-03" db="EMBL/GenBank/DDBJ databases">
        <title>This is whole genome sequence of Paenibacillus sp MS74 strain.</title>
        <authorList>
            <person name="Trinh H.N."/>
        </authorList>
    </citation>
    <scope>NUCLEOTIDE SEQUENCE [LARGE SCALE GENOMIC DNA]</scope>
    <source>
        <strain evidence="8 9">MS74</strain>
    </source>
</reference>
<evidence type="ECO:0000256" key="6">
    <source>
        <dbReference type="ARBA" id="ARBA00056337"/>
    </source>
</evidence>
<dbReference type="AlphaFoldDB" id="A0A4R5KCH1"/>
<dbReference type="NCBIfam" id="TIGR00126">
    <property type="entry name" value="deoC"/>
    <property type="match status" value="1"/>
</dbReference>
<dbReference type="GO" id="GO:0005737">
    <property type="term" value="C:cytoplasm"/>
    <property type="evidence" value="ECO:0007669"/>
    <property type="project" value="UniProtKB-SubCell"/>
</dbReference>
<name>A0A4R5KCH1_9BACL</name>
<evidence type="ECO:0000256" key="4">
    <source>
        <dbReference type="ARBA" id="ARBA00023270"/>
    </source>
</evidence>
<feature type="active site" description="Proton donor/acceptor" evidence="7">
    <location>
        <position position="89"/>
    </location>
</feature>
<dbReference type="SMART" id="SM01133">
    <property type="entry name" value="DeoC"/>
    <property type="match status" value="1"/>
</dbReference>
<dbReference type="CDD" id="cd00959">
    <property type="entry name" value="DeoC"/>
    <property type="match status" value="1"/>
</dbReference>
<dbReference type="HAMAP" id="MF_00114">
    <property type="entry name" value="DeoC_type1"/>
    <property type="match status" value="1"/>
</dbReference>
<comment type="pathway">
    <text evidence="7">Carbohydrate degradation; 2-deoxy-D-ribose 1-phosphate degradation; D-glyceraldehyde 3-phosphate and acetaldehyde from 2-deoxy-alpha-D-ribose 1-phosphate: step 2/2.</text>
</comment>
<evidence type="ECO:0000256" key="3">
    <source>
        <dbReference type="ARBA" id="ARBA00023239"/>
    </source>
</evidence>
<dbReference type="PIRSF" id="PIRSF001357">
    <property type="entry name" value="DeoC"/>
    <property type="match status" value="1"/>
</dbReference>
<keyword evidence="4 7" id="KW-0704">Schiff base</keyword>
<keyword evidence="9" id="KW-1185">Reference proteome</keyword>
<dbReference type="GO" id="GO:0006018">
    <property type="term" value="P:2-deoxyribose 1-phosphate catabolic process"/>
    <property type="evidence" value="ECO:0007669"/>
    <property type="project" value="UniProtKB-UniRule"/>
</dbReference>
<keyword evidence="2 7" id="KW-0963">Cytoplasm</keyword>
<evidence type="ECO:0000313" key="8">
    <source>
        <dbReference type="EMBL" id="TDF93009.1"/>
    </source>
</evidence>
<dbReference type="GO" id="GO:0004139">
    <property type="term" value="F:deoxyribose-phosphate aldolase activity"/>
    <property type="evidence" value="ECO:0007669"/>
    <property type="project" value="UniProtKB-UniRule"/>
</dbReference>
<dbReference type="InterPro" id="IPR002915">
    <property type="entry name" value="DeoC/FbaB/LacD_aldolase"/>
</dbReference>
<comment type="function">
    <text evidence="6 7">Catalyzes a reversible aldol reaction between acetaldehyde and D-glyceraldehyde 3-phosphate to generate 2-deoxy-D-ribose 5-phosphate.</text>
</comment>
<comment type="subcellular location">
    <subcellularLocation>
        <location evidence="7">Cytoplasm</location>
    </subcellularLocation>
</comment>
<gene>
    <name evidence="7 8" type="primary">deoC</name>
    <name evidence="8" type="ORF">E1757_28520</name>
</gene>
<sequence length="221" mass="23049">MDLAGMIDHTLLRADATKAEITELTEKAKKYKFASVCVNPIWVAYSAEQLSGTGVKVCTVIGFPLGATTPAVKAFEAKDALANGATEVDMVINIGALKDGNNEFVEQDIQAVVDATKGKAIVKVIIETSLLTDEEKTRACELSVKAGADFVKTSTGFSTGGATPEDVALMRKTVGEHVGVKASGGVRSLEDMKKMIAAGANRIGASSGAKIMEGGQSETSY</sequence>
<feature type="active site" description="Proton donor/acceptor" evidence="7">
    <location>
        <position position="181"/>
    </location>
</feature>
<dbReference type="GO" id="GO:0016052">
    <property type="term" value="P:carbohydrate catabolic process"/>
    <property type="evidence" value="ECO:0007669"/>
    <property type="project" value="TreeGrafter"/>
</dbReference>
<proteinExistence type="inferred from homology"/>
<keyword evidence="3 7" id="KW-0456">Lyase</keyword>
<dbReference type="UniPathway" id="UPA00002">
    <property type="reaction ID" value="UER00468"/>
</dbReference>
<dbReference type="GO" id="GO:0009264">
    <property type="term" value="P:deoxyribonucleotide catabolic process"/>
    <property type="evidence" value="ECO:0007669"/>
    <property type="project" value="UniProtKB-UniRule"/>
</dbReference>
<comment type="caution">
    <text evidence="8">The sequence shown here is derived from an EMBL/GenBank/DDBJ whole genome shotgun (WGS) entry which is preliminary data.</text>
</comment>
<dbReference type="OrthoDB" id="9778711at2"/>